<dbReference type="KEGG" id="dko:I596_1358"/>
<reference evidence="2 3" key="1">
    <citation type="submission" date="2016-04" db="EMBL/GenBank/DDBJ databases">
        <title>Complete genome sequence of Dokdonella koreensis DS-123T.</title>
        <authorList>
            <person name="Kim J.F."/>
            <person name="Lee H."/>
            <person name="Kwak M.-J."/>
        </authorList>
    </citation>
    <scope>NUCLEOTIDE SEQUENCE [LARGE SCALE GENOMIC DNA]</scope>
    <source>
        <strain evidence="2 3">DS-123</strain>
    </source>
</reference>
<dbReference type="STRING" id="1300342.I596_1358"/>
<evidence type="ECO:0000256" key="1">
    <source>
        <dbReference type="SAM" id="MobiDB-lite"/>
    </source>
</evidence>
<evidence type="ECO:0000313" key="2">
    <source>
        <dbReference type="EMBL" id="ANB17386.1"/>
    </source>
</evidence>
<feature type="compositionally biased region" description="Basic residues" evidence="1">
    <location>
        <begin position="16"/>
        <end position="25"/>
    </location>
</feature>
<dbReference type="EMBL" id="CP015249">
    <property type="protein sequence ID" value="ANB17386.1"/>
    <property type="molecule type" value="Genomic_DNA"/>
</dbReference>
<organism evidence="2 3">
    <name type="scientific">Dokdonella koreensis DS-123</name>
    <dbReference type="NCBI Taxonomy" id="1300342"/>
    <lineage>
        <taxon>Bacteria</taxon>
        <taxon>Pseudomonadati</taxon>
        <taxon>Pseudomonadota</taxon>
        <taxon>Gammaproteobacteria</taxon>
        <taxon>Lysobacterales</taxon>
        <taxon>Rhodanobacteraceae</taxon>
        <taxon>Dokdonella</taxon>
    </lineage>
</organism>
<keyword evidence="3" id="KW-1185">Reference proteome</keyword>
<proteinExistence type="predicted"/>
<dbReference type="Proteomes" id="UP000076830">
    <property type="component" value="Chromosome"/>
</dbReference>
<evidence type="ECO:0000313" key="3">
    <source>
        <dbReference type="Proteomes" id="UP000076830"/>
    </source>
</evidence>
<sequence length="55" mass="6185">MPCDAPRLHGAGSTSFRRRRPVAHLRRPDASRHCGNDEPIAGRRILHRRSSSTVL</sequence>
<gene>
    <name evidence="2" type="ORF">I596_1358</name>
</gene>
<feature type="region of interest" description="Disordered" evidence="1">
    <location>
        <begin position="1"/>
        <end position="55"/>
    </location>
</feature>
<feature type="compositionally biased region" description="Basic residues" evidence="1">
    <location>
        <begin position="44"/>
        <end position="55"/>
    </location>
</feature>
<accession>A0A161HJQ3</accession>
<feature type="compositionally biased region" description="Basic and acidic residues" evidence="1">
    <location>
        <begin position="26"/>
        <end position="36"/>
    </location>
</feature>
<dbReference type="AlphaFoldDB" id="A0A161HJQ3"/>
<name>A0A161HJQ3_9GAMM</name>
<protein>
    <submittedName>
        <fullName evidence="2">Uncharacterized protein</fullName>
    </submittedName>
</protein>